<sequence length="981" mass="104587">MSLSQSQGAEPKELGTLIVVVGKARNLPNKSRFSKQDPFCTVIIGEDKQKTKAIKRGGQHPEWDEELRFTILEDADDILTRSDSRGNTSLSSSTSQPSVSVSSLSSSTATKDTPPAPGVITAGALASKSRKGPIHKKGGKSMKVACYADDAKEPELIGEVVVPIEEALKKGEVDEWYEFSYKDKYSGEIYLELTFYSNDIPPVKRNVPRPPIHNYGGAGVFDPNPNGAASSKNQPPPVGLTASGSITGMSLYIPPYAQPARAPSPSPSHLPPSSSFSELGLPPGHNRTNSYPPPVAGQPSYPPSSVASFASNSSTSTITPQHLQSAVDALARPMSSMSLGPTFSSRPLPSATPVPPDHSSSLHAYAAHRHSVGGQADAPWATLLPQSQLPPAPTPHPRPSSTNDMASWEYQQRLEALRHDAPTPIIQPGLGQYGNAPPQQSYTPFESYPQDHRAPSPVPSSLLPGPPRPHAHSFSGATGTPTSSHYLQPSPGPTPPPQPNSAPPDAQASGHYQVPASSFPTLTQPMHEPQRAHSPGPGYQPPSAFAQHAPYANGVGYTSSTPQPEHAAQRYQAHTSYGNTPARSNSYPPRQGHGEHHPYGHDPAYQPTNPSLPPQNMPSAAPQASLPQSHGYQGPSAGAGTDPSNHGGIVPWYLQTQPKAQPLPQTPPQPLLPPASQYPYQAQHPQQSQQGPPAVPEYRPIPNPPAPPKHSVGYYPSDELYAEQRRLSQPSQPIPPLSQWQQQAPAPASSSFVPPQSSYDQQSQQPSPYPPPVSAFSPPPPPPRQPSPAPYRPHLDTTPSSHSPGSFQSTIPSAQPYRAPSPSPTPNLAYNPPYQSHQDPSRPPRASSPLPPIPPQSQSYMSQAPGEWQSQSSQHNTPSHSLAPPQPPLRPISSNDSGTGTGRSPSPTPSASVPATKEGWKSYMQGLGSTLPARSPSPQPEPPAKEWWTPPPSLPASIRPPEGWKSTLPAQTTDGHQWRGQ</sequence>
<feature type="compositionally biased region" description="Pro residues" evidence="3">
    <location>
        <begin position="490"/>
        <end position="502"/>
    </location>
</feature>
<dbReference type="PANTHER" id="PTHR46502">
    <property type="entry name" value="C2 DOMAIN-CONTAINING"/>
    <property type="match status" value="1"/>
</dbReference>
<feature type="compositionally biased region" description="Basic residues" evidence="3">
    <location>
        <begin position="128"/>
        <end position="139"/>
    </location>
</feature>
<feature type="compositionally biased region" description="Polar residues" evidence="3">
    <location>
        <begin position="572"/>
        <end position="588"/>
    </location>
</feature>
<gene>
    <name evidence="5" type="ORF">EHS25_005971</name>
</gene>
<dbReference type="PANTHER" id="PTHR46502:SF2">
    <property type="entry name" value="16 KDA PHLOEM PROTEIN 2"/>
    <property type="match status" value="1"/>
</dbReference>
<dbReference type="STRING" id="1890683.A0A427XU44"/>
<feature type="region of interest" description="Disordered" evidence="3">
    <location>
        <begin position="384"/>
        <end position="404"/>
    </location>
</feature>
<keyword evidence="2" id="KW-0106">Calcium</keyword>
<name>A0A427XU44_9TREE</name>
<evidence type="ECO:0000313" key="6">
    <source>
        <dbReference type="Proteomes" id="UP000279259"/>
    </source>
</evidence>
<feature type="compositionally biased region" description="Polar residues" evidence="3">
    <location>
        <begin position="968"/>
        <end position="981"/>
    </location>
</feature>
<protein>
    <recommendedName>
        <fullName evidence="4">C2 domain-containing protein</fullName>
    </recommendedName>
</protein>
<feature type="region of interest" description="Disordered" evidence="3">
    <location>
        <begin position="338"/>
        <end position="361"/>
    </location>
</feature>
<feature type="compositionally biased region" description="Polar residues" evidence="3">
    <location>
        <begin position="515"/>
        <end position="524"/>
    </location>
</feature>
<dbReference type="InterPro" id="IPR000008">
    <property type="entry name" value="C2_dom"/>
</dbReference>
<dbReference type="InterPro" id="IPR035892">
    <property type="entry name" value="C2_domain_sf"/>
</dbReference>
<evidence type="ECO:0000256" key="3">
    <source>
        <dbReference type="SAM" id="MobiDB-lite"/>
    </source>
</evidence>
<feature type="region of interest" description="Disordered" evidence="3">
    <location>
        <begin position="257"/>
        <end position="322"/>
    </location>
</feature>
<dbReference type="SUPFAM" id="SSF49562">
    <property type="entry name" value="C2 domain (Calcium/lipid-binding domain, CaLB)"/>
    <property type="match status" value="1"/>
</dbReference>
<evidence type="ECO:0000256" key="2">
    <source>
        <dbReference type="ARBA" id="ARBA00022837"/>
    </source>
</evidence>
<feature type="compositionally biased region" description="Polar residues" evidence="3">
    <location>
        <begin position="338"/>
        <end position="347"/>
    </location>
</feature>
<keyword evidence="1" id="KW-0479">Metal-binding</keyword>
<dbReference type="EMBL" id="RSCD01000027">
    <property type="protein sequence ID" value="RSH82261.1"/>
    <property type="molecule type" value="Genomic_DNA"/>
</dbReference>
<reference evidence="5 6" key="1">
    <citation type="submission" date="2018-11" db="EMBL/GenBank/DDBJ databases">
        <title>Genome sequence of Saitozyma podzolica DSM 27192.</title>
        <authorList>
            <person name="Aliyu H."/>
            <person name="Gorte O."/>
            <person name="Ochsenreither K."/>
        </authorList>
    </citation>
    <scope>NUCLEOTIDE SEQUENCE [LARGE SCALE GENOMIC DNA]</scope>
    <source>
        <strain evidence="5 6">DSM 27192</strain>
    </source>
</reference>
<feature type="compositionally biased region" description="Pro residues" evidence="3">
    <location>
        <begin position="291"/>
        <end position="302"/>
    </location>
</feature>
<feature type="compositionally biased region" description="Polar residues" evidence="3">
    <location>
        <begin position="475"/>
        <end position="487"/>
    </location>
</feature>
<dbReference type="InterPro" id="IPR037791">
    <property type="entry name" value="C2_fungal_Inn1"/>
</dbReference>
<feature type="compositionally biased region" description="Pro residues" evidence="3">
    <location>
        <begin position="693"/>
        <end position="708"/>
    </location>
</feature>
<dbReference type="Pfam" id="PF00168">
    <property type="entry name" value="C2"/>
    <property type="match status" value="2"/>
</dbReference>
<feature type="compositionally biased region" description="Polar residues" evidence="3">
    <location>
        <begin position="868"/>
        <end position="880"/>
    </location>
</feature>
<evidence type="ECO:0000256" key="1">
    <source>
        <dbReference type="ARBA" id="ARBA00022723"/>
    </source>
</evidence>
<dbReference type="OrthoDB" id="270970at2759"/>
<feature type="compositionally biased region" description="Pro residues" evidence="3">
    <location>
        <begin position="664"/>
        <end position="673"/>
    </location>
</feature>
<comment type="caution">
    <text evidence="5">The sequence shown here is derived from an EMBL/GenBank/DDBJ whole genome shotgun (WGS) entry which is preliminary data.</text>
</comment>
<feature type="compositionally biased region" description="Low complexity" evidence="3">
    <location>
        <begin position="727"/>
        <end position="766"/>
    </location>
</feature>
<feature type="region of interest" description="Disordered" evidence="3">
    <location>
        <begin position="82"/>
        <end position="139"/>
    </location>
</feature>
<feature type="compositionally biased region" description="Pro residues" evidence="3">
    <location>
        <begin position="767"/>
        <end position="791"/>
    </location>
</feature>
<feature type="compositionally biased region" description="Low complexity" evidence="3">
    <location>
        <begin position="304"/>
        <end position="317"/>
    </location>
</feature>
<feature type="compositionally biased region" description="Low complexity" evidence="3">
    <location>
        <begin position="85"/>
        <end position="110"/>
    </location>
</feature>
<evidence type="ECO:0000313" key="5">
    <source>
        <dbReference type="EMBL" id="RSH82261.1"/>
    </source>
</evidence>
<feature type="compositionally biased region" description="Low complexity" evidence="3">
    <location>
        <begin position="654"/>
        <end position="663"/>
    </location>
</feature>
<dbReference type="CDD" id="cd08681">
    <property type="entry name" value="C2_fungal_Inn1p-like"/>
    <property type="match status" value="1"/>
</dbReference>
<evidence type="ECO:0000259" key="4">
    <source>
        <dbReference type="PROSITE" id="PS50004"/>
    </source>
</evidence>
<feature type="compositionally biased region" description="Pro residues" evidence="3">
    <location>
        <begin position="388"/>
        <end position="398"/>
    </location>
</feature>
<dbReference type="PROSITE" id="PS50004">
    <property type="entry name" value="C2"/>
    <property type="match status" value="1"/>
</dbReference>
<feature type="compositionally biased region" description="Low complexity" evidence="3">
    <location>
        <begin position="674"/>
        <end position="692"/>
    </location>
</feature>
<dbReference type="Gene3D" id="2.60.40.150">
    <property type="entry name" value="C2 domain"/>
    <property type="match status" value="1"/>
</dbReference>
<feature type="compositionally biased region" description="Polar residues" evidence="3">
    <location>
        <begin position="797"/>
        <end position="813"/>
    </location>
</feature>
<dbReference type="GO" id="GO:0046872">
    <property type="term" value="F:metal ion binding"/>
    <property type="evidence" value="ECO:0007669"/>
    <property type="project" value="UniProtKB-KW"/>
</dbReference>
<feature type="region of interest" description="Disordered" evidence="3">
    <location>
        <begin position="209"/>
        <end position="243"/>
    </location>
</feature>
<keyword evidence="6" id="KW-1185">Reference proteome</keyword>
<dbReference type="AlphaFoldDB" id="A0A427XU44"/>
<feature type="domain" description="C2" evidence="4">
    <location>
        <begin position="1"/>
        <end position="177"/>
    </location>
</feature>
<accession>A0A427XU44</accession>
<proteinExistence type="predicted"/>
<feature type="region of interest" description="Disordered" evidence="3">
    <location>
        <begin position="423"/>
        <end position="981"/>
    </location>
</feature>
<dbReference type="Proteomes" id="UP000279259">
    <property type="component" value="Unassembled WGS sequence"/>
</dbReference>
<dbReference type="SMART" id="SM00239">
    <property type="entry name" value="C2"/>
    <property type="match status" value="1"/>
</dbReference>
<organism evidence="5 6">
    <name type="scientific">Saitozyma podzolica</name>
    <dbReference type="NCBI Taxonomy" id="1890683"/>
    <lineage>
        <taxon>Eukaryota</taxon>
        <taxon>Fungi</taxon>
        <taxon>Dikarya</taxon>
        <taxon>Basidiomycota</taxon>
        <taxon>Agaricomycotina</taxon>
        <taxon>Tremellomycetes</taxon>
        <taxon>Tremellales</taxon>
        <taxon>Trimorphomycetaceae</taxon>
        <taxon>Saitozyma</taxon>
    </lineage>
</organism>